<proteinExistence type="predicted"/>
<evidence type="ECO:0000313" key="2">
    <source>
        <dbReference type="WBParaSite" id="PTRK_0001651600.1"/>
    </source>
</evidence>
<evidence type="ECO:0000313" key="1">
    <source>
        <dbReference type="Proteomes" id="UP000038045"/>
    </source>
</evidence>
<keyword evidence="1" id="KW-1185">Reference proteome</keyword>
<reference evidence="2" key="1">
    <citation type="submission" date="2017-02" db="UniProtKB">
        <authorList>
            <consortium name="WormBaseParasite"/>
        </authorList>
    </citation>
    <scope>IDENTIFICATION</scope>
</reference>
<dbReference type="WBParaSite" id="PTRK_0001651600.1">
    <property type="protein sequence ID" value="PTRK_0001651600.1"/>
    <property type="gene ID" value="PTRK_0001651600"/>
</dbReference>
<organism evidence="1 2">
    <name type="scientific">Parastrongyloides trichosuri</name>
    <name type="common">Possum-specific nematode worm</name>
    <dbReference type="NCBI Taxonomy" id="131310"/>
    <lineage>
        <taxon>Eukaryota</taxon>
        <taxon>Metazoa</taxon>
        <taxon>Ecdysozoa</taxon>
        <taxon>Nematoda</taxon>
        <taxon>Chromadorea</taxon>
        <taxon>Rhabditida</taxon>
        <taxon>Tylenchina</taxon>
        <taxon>Panagrolaimomorpha</taxon>
        <taxon>Strongyloidoidea</taxon>
        <taxon>Strongyloididae</taxon>
        <taxon>Parastrongyloides</taxon>
    </lineage>
</organism>
<sequence>MDKVIKNLTESELYDIAFEPHSYYYDSDDQDTNEGSEDCKNTKEIIAENFHRVYSIKTFRSVLSDLRRSTYIINTDIMECLEQIVENVTNSQYVKLVTNEKILPLCKYFSDILKKRMNPFLRFIMLIIIRYSLEYLSDEIENCFGTTDLEMTIIDQVRYVHLQIGIGYCNSDVEIKYATMCRLLALQILYERKLDILIFDEYANLDYITYIARSVKESTEQLIYVIIRKQNRTKEELEIVKIKLGNTFFYLSTIKRNVYFIFVIYENIGCIKDSGLYETISLLINDVNLVFQNAKLFDYDCDDYMNNYIRESFVELFEIFKHTYEILSRENEIDSYLIFLPRIRETIELYKNFDTNFFNNGEENDCNLLMERLQNVEDYFNKLDCTININEAY</sequence>
<dbReference type="AlphaFoldDB" id="A0A0N5A4F8"/>
<accession>A0A0N5A4F8</accession>
<name>A0A0N5A4F8_PARTI</name>
<protein>
    <submittedName>
        <fullName evidence="2">TLR signaling inhibitor</fullName>
    </submittedName>
</protein>
<dbReference type="Proteomes" id="UP000038045">
    <property type="component" value="Unplaced"/>
</dbReference>